<sequence length="158" mass="16605">MKHLMMTLALLLAGALSLQAQKACCSGKDKAACAKEASAKAACCDKNKDGAACAKTEGTAKKASLNADAVTAEIRIYGNCGMCKRTIEGALKEVEGVASANWDVKSGMLTVAYLPGKINENDIKAKVAAVGYDSDTHRAPDEVYSALHACCQYERPRS</sequence>
<proteinExistence type="predicted"/>
<keyword evidence="4" id="KW-1185">Reference proteome</keyword>
<comment type="caution">
    <text evidence="3">The sequence shown here is derived from an EMBL/GenBank/DDBJ whole genome shotgun (WGS) entry which is preliminary data.</text>
</comment>
<organism evidence="3 4">
    <name type="scientific">Phaeodactylibacter luteus</name>
    <dbReference type="NCBI Taxonomy" id="1564516"/>
    <lineage>
        <taxon>Bacteria</taxon>
        <taxon>Pseudomonadati</taxon>
        <taxon>Bacteroidota</taxon>
        <taxon>Saprospiria</taxon>
        <taxon>Saprospirales</taxon>
        <taxon>Haliscomenobacteraceae</taxon>
        <taxon>Phaeodactylibacter</taxon>
    </lineage>
</organism>
<accession>A0A5C6RGM4</accession>
<dbReference type="AlphaFoldDB" id="A0A5C6RGM4"/>
<evidence type="ECO:0000256" key="1">
    <source>
        <dbReference type="SAM" id="SignalP"/>
    </source>
</evidence>
<dbReference type="InterPro" id="IPR006121">
    <property type="entry name" value="HMA_dom"/>
</dbReference>
<feature type="chain" id="PRO_5022905598" evidence="1">
    <location>
        <begin position="23"/>
        <end position="158"/>
    </location>
</feature>
<protein>
    <submittedName>
        <fullName evidence="3">Heavy-metal-associated domain-containing protein</fullName>
    </submittedName>
</protein>
<evidence type="ECO:0000313" key="4">
    <source>
        <dbReference type="Proteomes" id="UP000321580"/>
    </source>
</evidence>
<dbReference type="RefSeq" id="WP_147169169.1">
    <property type="nucleotide sequence ID" value="NZ_VOOR01000059.1"/>
</dbReference>
<evidence type="ECO:0000259" key="2">
    <source>
        <dbReference type="PROSITE" id="PS50846"/>
    </source>
</evidence>
<dbReference type="OrthoDB" id="5513217at2"/>
<dbReference type="Gene3D" id="3.30.70.100">
    <property type="match status" value="1"/>
</dbReference>
<keyword evidence="1" id="KW-0732">Signal</keyword>
<dbReference type="CDD" id="cd00371">
    <property type="entry name" value="HMA"/>
    <property type="match status" value="1"/>
</dbReference>
<dbReference type="SUPFAM" id="SSF55008">
    <property type="entry name" value="HMA, heavy metal-associated domain"/>
    <property type="match status" value="1"/>
</dbReference>
<evidence type="ECO:0000313" key="3">
    <source>
        <dbReference type="EMBL" id="TXB61441.1"/>
    </source>
</evidence>
<dbReference type="Pfam" id="PF00403">
    <property type="entry name" value="HMA"/>
    <property type="match status" value="1"/>
</dbReference>
<dbReference type="PROSITE" id="PS50846">
    <property type="entry name" value="HMA_2"/>
    <property type="match status" value="1"/>
</dbReference>
<dbReference type="EMBL" id="VOOR01000059">
    <property type="protein sequence ID" value="TXB61441.1"/>
    <property type="molecule type" value="Genomic_DNA"/>
</dbReference>
<gene>
    <name evidence="3" type="ORF">FRY97_19070</name>
</gene>
<feature type="domain" description="HMA" evidence="2">
    <location>
        <begin position="69"/>
        <end position="135"/>
    </location>
</feature>
<feature type="signal peptide" evidence="1">
    <location>
        <begin position="1"/>
        <end position="22"/>
    </location>
</feature>
<dbReference type="InterPro" id="IPR036163">
    <property type="entry name" value="HMA_dom_sf"/>
</dbReference>
<dbReference type="Proteomes" id="UP000321580">
    <property type="component" value="Unassembled WGS sequence"/>
</dbReference>
<reference evidence="3 4" key="1">
    <citation type="submission" date="2019-08" db="EMBL/GenBank/DDBJ databases">
        <title>Genome of Phaeodactylibacter luteus.</title>
        <authorList>
            <person name="Bowman J.P."/>
        </authorList>
    </citation>
    <scope>NUCLEOTIDE SEQUENCE [LARGE SCALE GENOMIC DNA]</scope>
    <source>
        <strain evidence="3 4">KCTC 42180</strain>
    </source>
</reference>
<name>A0A5C6RGM4_9BACT</name>
<dbReference type="GO" id="GO:0046872">
    <property type="term" value="F:metal ion binding"/>
    <property type="evidence" value="ECO:0007669"/>
    <property type="project" value="InterPro"/>
</dbReference>